<dbReference type="AlphaFoldDB" id="A0A3S9V6E9"/>
<dbReference type="InterPro" id="IPR037257">
    <property type="entry name" value="T2SS_E_N_sf"/>
</dbReference>
<accession>A0A3S9V6E9</accession>
<sequence length="563" mass="62826">MQMFKKRLGELLLESEIITEAELQAALEEQRHSRKKLGDILLSQGVMTEHQLIEVLEFQLGIPHVTLSRYQIDSKLAQIVPEGLARRYHVLPIRADGRKLMIAMTDPLDLLVIDDLRMSTGFTIEPAIISQGELQLGIARLYGLQNSMNEMINDISSGDGHIEVEESSITDEDSPVVRLVQQMIEQAVRLGASDIHVDPMETQVAIRYRIDGMLRNERSIPKAMQGVVTARLKIMGNLNIAERRLPQDGRIKLSVDGKGIDIRLSSLPTVHGEKIVMRLLDTTSGIKGIEKLGMTKHNLELFRRMIEKQHGIVLLTGPTGSGKTTTLYSALQHLNQEQTNIITVEDPVEYMLEGVNQMQVNTGAGLTFAKGLRSILRQDPNIIMVGEIRDFETAEIAIRASLTGHLVFSTLHTNDAVSTVVRLRDMGLEPYLISSSLIGVVAQRLVRCICPDCRTAYSPDLQERIYLERIGVQADTLYRGTGCGTCGKSGYRGRMAVHEVLYLDDELRAAIVNGVPIQQLRRYSSERGMKPLFEDGLLKMQEGKTTLQEILRETGEEEEVSGN</sequence>
<dbReference type="SUPFAM" id="SSF52540">
    <property type="entry name" value="P-loop containing nucleoside triphosphate hydrolases"/>
    <property type="match status" value="1"/>
</dbReference>
<dbReference type="Gene3D" id="3.30.450.90">
    <property type="match status" value="1"/>
</dbReference>
<dbReference type="Pfam" id="PF00437">
    <property type="entry name" value="T2SSE"/>
    <property type="match status" value="1"/>
</dbReference>
<dbReference type="CDD" id="cd01129">
    <property type="entry name" value="PulE-GspE-like"/>
    <property type="match status" value="1"/>
</dbReference>
<dbReference type="Proteomes" id="UP000270678">
    <property type="component" value="Chromosome"/>
</dbReference>
<evidence type="ECO:0000256" key="3">
    <source>
        <dbReference type="ARBA" id="ARBA00022840"/>
    </source>
</evidence>
<evidence type="ECO:0000256" key="1">
    <source>
        <dbReference type="ARBA" id="ARBA00006611"/>
    </source>
</evidence>
<dbReference type="FunFam" id="3.40.50.300:FF:000398">
    <property type="entry name" value="Type IV pilus assembly ATPase PilB"/>
    <property type="match status" value="1"/>
</dbReference>
<evidence type="ECO:0000259" key="4">
    <source>
        <dbReference type="SMART" id="SM00382"/>
    </source>
</evidence>
<gene>
    <name evidence="5" type="ORF">EI981_02815</name>
</gene>
<dbReference type="GO" id="GO:0005524">
    <property type="term" value="F:ATP binding"/>
    <property type="evidence" value="ECO:0007669"/>
    <property type="project" value="UniProtKB-KW"/>
</dbReference>
<dbReference type="OrthoDB" id="9808272at2"/>
<dbReference type="InterPro" id="IPR003593">
    <property type="entry name" value="AAA+_ATPase"/>
</dbReference>
<reference evidence="6" key="1">
    <citation type="submission" date="2018-12" db="EMBL/GenBank/DDBJ databases">
        <title>Complete genome sequence of Paenibacillus sp. MBLB1234.</title>
        <authorList>
            <person name="Nam Y.-D."/>
            <person name="Kang J."/>
            <person name="Chung W.-H."/>
            <person name="Park Y.S."/>
        </authorList>
    </citation>
    <scope>NUCLEOTIDE SEQUENCE [LARGE SCALE GENOMIC DNA]</scope>
    <source>
        <strain evidence="6">MBLB1234</strain>
    </source>
</reference>
<proteinExistence type="inferred from homology"/>
<feature type="domain" description="AAA+ ATPase" evidence="4">
    <location>
        <begin position="309"/>
        <end position="444"/>
    </location>
</feature>
<keyword evidence="2" id="KW-0547">Nucleotide-binding</keyword>
<dbReference type="SMART" id="SM00382">
    <property type="entry name" value="AAA"/>
    <property type="match status" value="1"/>
</dbReference>
<dbReference type="Pfam" id="PF05157">
    <property type="entry name" value="MshEN"/>
    <property type="match status" value="1"/>
</dbReference>
<dbReference type="FunFam" id="3.30.300.160:FF:000002">
    <property type="entry name" value="Type II secretion system protein E"/>
    <property type="match status" value="1"/>
</dbReference>
<dbReference type="InterPro" id="IPR001482">
    <property type="entry name" value="T2SS/T4SS_dom"/>
</dbReference>
<evidence type="ECO:0000313" key="5">
    <source>
        <dbReference type="EMBL" id="AZS18099.1"/>
    </source>
</evidence>
<evidence type="ECO:0000256" key="2">
    <source>
        <dbReference type="ARBA" id="ARBA00022741"/>
    </source>
</evidence>
<dbReference type="GO" id="GO:0016887">
    <property type="term" value="F:ATP hydrolysis activity"/>
    <property type="evidence" value="ECO:0007669"/>
    <property type="project" value="TreeGrafter"/>
</dbReference>
<dbReference type="InterPro" id="IPR007831">
    <property type="entry name" value="T2SS_GspE_N"/>
</dbReference>
<dbReference type="RefSeq" id="WP_127004288.1">
    <property type="nucleotide sequence ID" value="NZ_CP034346.1"/>
</dbReference>
<keyword evidence="3" id="KW-0067">ATP-binding</keyword>
<dbReference type="KEGG" id="plut:EI981_02815"/>
<dbReference type="Gene3D" id="3.30.300.160">
    <property type="entry name" value="Type II secretion system, protein E, N-terminal domain"/>
    <property type="match status" value="1"/>
</dbReference>
<dbReference type="InterPro" id="IPR027417">
    <property type="entry name" value="P-loop_NTPase"/>
</dbReference>
<dbReference type="Gene3D" id="3.40.50.300">
    <property type="entry name" value="P-loop containing nucleotide triphosphate hydrolases"/>
    <property type="match status" value="1"/>
</dbReference>
<evidence type="ECO:0000313" key="6">
    <source>
        <dbReference type="Proteomes" id="UP000270678"/>
    </source>
</evidence>
<comment type="similarity">
    <text evidence="1">Belongs to the GSP E family.</text>
</comment>
<name>A0A3S9V6E9_9BACL</name>
<dbReference type="PANTHER" id="PTHR30258:SF3">
    <property type="entry name" value="SLL1921 PROTEIN"/>
    <property type="match status" value="1"/>
</dbReference>
<dbReference type="SUPFAM" id="SSF160246">
    <property type="entry name" value="EspE N-terminal domain-like"/>
    <property type="match status" value="1"/>
</dbReference>
<dbReference type="PANTHER" id="PTHR30258">
    <property type="entry name" value="TYPE II SECRETION SYSTEM PROTEIN GSPE-RELATED"/>
    <property type="match status" value="1"/>
</dbReference>
<organism evidence="5 6">
    <name type="scientific">Paenibacillus lutimineralis</name>
    <dbReference type="NCBI Taxonomy" id="2707005"/>
    <lineage>
        <taxon>Bacteria</taxon>
        <taxon>Bacillati</taxon>
        <taxon>Bacillota</taxon>
        <taxon>Bacilli</taxon>
        <taxon>Bacillales</taxon>
        <taxon>Paenibacillaceae</taxon>
        <taxon>Paenibacillus</taxon>
    </lineage>
</organism>
<dbReference type="EMBL" id="CP034346">
    <property type="protein sequence ID" value="AZS18099.1"/>
    <property type="molecule type" value="Genomic_DNA"/>
</dbReference>
<protein>
    <submittedName>
        <fullName evidence="5">Type II/IV secretion system protein</fullName>
    </submittedName>
</protein>
<keyword evidence="6" id="KW-1185">Reference proteome</keyword>
<dbReference type="GO" id="GO:0005886">
    <property type="term" value="C:plasma membrane"/>
    <property type="evidence" value="ECO:0007669"/>
    <property type="project" value="TreeGrafter"/>
</dbReference>
<dbReference type="FunFam" id="3.30.450.90:FF:000001">
    <property type="entry name" value="Type II secretion system ATPase GspE"/>
    <property type="match status" value="1"/>
</dbReference>